<gene>
    <name evidence="1" type="ORF">I2501_16755</name>
</gene>
<dbReference type="Proteomes" id="UP000657385">
    <property type="component" value="Unassembled WGS sequence"/>
</dbReference>
<dbReference type="EMBL" id="JADPRT010000006">
    <property type="protein sequence ID" value="MBF9069677.1"/>
    <property type="molecule type" value="Genomic_DNA"/>
</dbReference>
<reference evidence="1" key="1">
    <citation type="submission" date="2020-11" db="EMBL/GenBank/DDBJ databases">
        <title>Isolation and identification of active actinomycetes.</title>
        <authorList>
            <person name="Yu B."/>
        </authorList>
    </citation>
    <scope>NUCLEOTIDE SEQUENCE</scope>
    <source>
        <strain evidence="1">NEAU-YB345</strain>
    </source>
</reference>
<protein>
    <recommendedName>
        <fullName evidence="3">Alanine-rich protein</fullName>
    </recommendedName>
</protein>
<name>A0A931FCF4_9ACTN</name>
<sequence length="387" mass="40456">MSAATPAGAYLYPWDVVGDPGCAERVAELGVRRVAVAAAYHTVRALTPRHPDHRVVTADHSAVYYRLDPARWADADGLRPVAASWAPAGAFEQAAATLADAGLEVYGWVVLAHNQRLGSLRPDAAVVNAYGDRYPWALCTAAPAVRRYAATLAAETAALPHLSGLELESCGWYGFDHLHAHDKTSGVALPPAARLLFSLCFCGPCADAYAAHGADPDALRHAVRESLDGVFSGQARDATLPPELADVVRRMRIATATAFRAEVLDAVRAERPGLPVLLHTHPDPLAFGANPGAEPATLHATADGAVLQCPVRSPAALDAVRAQAAPGRRVVATVTALRGMGADLDDLPAWCADLVAAGATELRFYHAGLASAADLRAVRAAVAGVNP</sequence>
<accession>A0A931FCF4</accession>
<organism evidence="1 2">
    <name type="scientific">Streptacidiphilus fuscans</name>
    <dbReference type="NCBI Taxonomy" id="2789292"/>
    <lineage>
        <taxon>Bacteria</taxon>
        <taxon>Bacillati</taxon>
        <taxon>Actinomycetota</taxon>
        <taxon>Actinomycetes</taxon>
        <taxon>Kitasatosporales</taxon>
        <taxon>Streptomycetaceae</taxon>
        <taxon>Streptacidiphilus</taxon>
    </lineage>
</organism>
<evidence type="ECO:0008006" key="3">
    <source>
        <dbReference type="Google" id="ProtNLM"/>
    </source>
</evidence>
<dbReference type="AlphaFoldDB" id="A0A931FCF4"/>
<proteinExistence type="predicted"/>
<evidence type="ECO:0000313" key="2">
    <source>
        <dbReference type="Proteomes" id="UP000657385"/>
    </source>
</evidence>
<keyword evidence="2" id="KW-1185">Reference proteome</keyword>
<dbReference type="RefSeq" id="WP_196194847.1">
    <property type="nucleotide sequence ID" value="NZ_JADPRT010000006.1"/>
</dbReference>
<comment type="caution">
    <text evidence="1">The sequence shown here is derived from an EMBL/GenBank/DDBJ whole genome shotgun (WGS) entry which is preliminary data.</text>
</comment>
<evidence type="ECO:0000313" key="1">
    <source>
        <dbReference type="EMBL" id="MBF9069677.1"/>
    </source>
</evidence>